<dbReference type="RefSeq" id="WP_307041533.1">
    <property type="nucleotide sequence ID" value="NZ_JAUSYY010000001.1"/>
</dbReference>
<protein>
    <submittedName>
        <fullName evidence="2">Membrane protein involved in colicin uptake</fullName>
    </submittedName>
</protein>
<keyword evidence="3" id="KW-1185">Reference proteome</keyword>
<evidence type="ECO:0000313" key="3">
    <source>
        <dbReference type="Proteomes" id="UP001239083"/>
    </source>
</evidence>
<feature type="compositionally biased region" description="Basic and acidic residues" evidence="1">
    <location>
        <begin position="141"/>
        <end position="150"/>
    </location>
</feature>
<dbReference type="Proteomes" id="UP001239083">
    <property type="component" value="Unassembled WGS sequence"/>
</dbReference>
<feature type="region of interest" description="Disordered" evidence="1">
    <location>
        <begin position="1"/>
        <end position="29"/>
    </location>
</feature>
<accession>A0ABU0R8I1</accession>
<comment type="caution">
    <text evidence="2">The sequence shown here is derived from an EMBL/GenBank/DDBJ whole genome shotgun (WGS) entry which is preliminary data.</text>
</comment>
<sequence length="161" mass="17957">MAKTKTRTPRAERREARKAVAEAKRADKQARKLAKTLSLEAREKFQAKTAGAHDGIRAARDEVRVRPARAKRMARKAAAQLERASIVATSSGDARRRALAETDAKKRAKTIKQRNAQAKQANKMVKHIALHTVVTSVTTPTDKEHVEHRVKQARQRASKVV</sequence>
<proteinExistence type="predicted"/>
<evidence type="ECO:0000256" key="1">
    <source>
        <dbReference type="SAM" id="MobiDB-lite"/>
    </source>
</evidence>
<organism evidence="2 3">
    <name type="scientific">Agromyces ramosus</name>
    <dbReference type="NCBI Taxonomy" id="33879"/>
    <lineage>
        <taxon>Bacteria</taxon>
        <taxon>Bacillati</taxon>
        <taxon>Actinomycetota</taxon>
        <taxon>Actinomycetes</taxon>
        <taxon>Micrococcales</taxon>
        <taxon>Microbacteriaceae</taxon>
        <taxon>Agromyces</taxon>
    </lineage>
</organism>
<name>A0ABU0R8I1_9MICO</name>
<gene>
    <name evidence="2" type="ORF">QFZ26_001908</name>
</gene>
<feature type="region of interest" description="Disordered" evidence="1">
    <location>
        <begin position="102"/>
        <end position="123"/>
    </location>
</feature>
<feature type="compositionally biased region" description="Basic and acidic residues" evidence="1">
    <location>
        <begin position="9"/>
        <end position="29"/>
    </location>
</feature>
<feature type="compositionally biased region" description="Basic residues" evidence="1">
    <location>
        <begin position="151"/>
        <end position="161"/>
    </location>
</feature>
<feature type="region of interest" description="Disordered" evidence="1">
    <location>
        <begin position="139"/>
        <end position="161"/>
    </location>
</feature>
<dbReference type="EMBL" id="JAUSYY010000001">
    <property type="protein sequence ID" value="MDQ0894353.1"/>
    <property type="molecule type" value="Genomic_DNA"/>
</dbReference>
<reference evidence="2 3" key="1">
    <citation type="submission" date="2023-07" db="EMBL/GenBank/DDBJ databases">
        <title>Comparative genomics of wheat-associated soil bacteria to identify genetic determinants of phenazine resistance.</title>
        <authorList>
            <person name="Mouncey N."/>
        </authorList>
    </citation>
    <scope>NUCLEOTIDE SEQUENCE [LARGE SCALE GENOMIC DNA]</scope>
    <source>
        <strain evidence="2 3">V3I3</strain>
    </source>
</reference>
<evidence type="ECO:0000313" key="2">
    <source>
        <dbReference type="EMBL" id="MDQ0894353.1"/>
    </source>
</evidence>